<comment type="caution">
    <text evidence="5">The sequence shown here is derived from an EMBL/GenBank/DDBJ whole genome shotgun (WGS) entry which is preliminary data.</text>
</comment>
<dbReference type="Gene3D" id="3.30.710.10">
    <property type="entry name" value="Potassium Channel Kv1.1, Chain A"/>
    <property type="match status" value="1"/>
</dbReference>
<dbReference type="EMBL" id="PJQM01002423">
    <property type="protein sequence ID" value="RCH95495.1"/>
    <property type="molecule type" value="Genomic_DNA"/>
</dbReference>
<dbReference type="GO" id="GO:0045454">
    <property type="term" value="P:cell redox homeostasis"/>
    <property type="evidence" value="ECO:0007669"/>
    <property type="project" value="TreeGrafter"/>
</dbReference>
<feature type="compositionally biased region" description="Low complexity" evidence="3">
    <location>
        <begin position="586"/>
        <end position="614"/>
    </location>
</feature>
<protein>
    <recommendedName>
        <fullName evidence="4">BTB domain-containing protein</fullName>
    </recommendedName>
</protein>
<dbReference type="GO" id="GO:0005829">
    <property type="term" value="C:cytosol"/>
    <property type="evidence" value="ECO:0007669"/>
    <property type="project" value="TreeGrafter"/>
</dbReference>
<dbReference type="STRING" id="4846.A0A367K019"/>
<accession>A0A367K019</accession>
<dbReference type="SUPFAM" id="SSF54695">
    <property type="entry name" value="POZ domain"/>
    <property type="match status" value="1"/>
</dbReference>
<feature type="region of interest" description="Disordered" evidence="3">
    <location>
        <begin position="441"/>
        <end position="637"/>
    </location>
</feature>
<dbReference type="InterPro" id="IPR011333">
    <property type="entry name" value="SKP1/BTB/POZ_sf"/>
</dbReference>
<evidence type="ECO:0000313" key="6">
    <source>
        <dbReference type="Proteomes" id="UP000253551"/>
    </source>
</evidence>
<dbReference type="Gene3D" id="2.120.10.80">
    <property type="entry name" value="Kelch-type beta propeller"/>
    <property type="match status" value="1"/>
</dbReference>
<feature type="compositionally biased region" description="Low complexity" evidence="3">
    <location>
        <begin position="454"/>
        <end position="472"/>
    </location>
</feature>
<keyword evidence="2" id="KW-0677">Repeat</keyword>
<keyword evidence="6" id="KW-1185">Reference proteome</keyword>
<dbReference type="SUPFAM" id="SSF117281">
    <property type="entry name" value="Kelch motif"/>
    <property type="match status" value="1"/>
</dbReference>
<dbReference type="Pfam" id="PF07646">
    <property type="entry name" value="Kelch_2"/>
    <property type="match status" value="1"/>
</dbReference>
<reference evidence="5 6" key="1">
    <citation type="journal article" date="2018" name="G3 (Bethesda)">
        <title>Phylogenetic and Phylogenomic Definition of Rhizopus Species.</title>
        <authorList>
            <person name="Gryganskyi A.P."/>
            <person name="Golan J."/>
            <person name="Dolatabadi S."/>
            <person name="Mondo S."/>
            <person name="Robb S."/>
            <person name="Idnurm A."/>
            <person name="Muszewska A."/>
            <person name="Steczkiewicz K."/>
            <person name="Masonjones S."/>
            <person name="Liao H.L."/>
            <person name="Gajdeczka M.T."/>
            <person name="Anike F."/>
            <person name="Vuek A."/>
            <person name="Anishchenko I.M."/>
            <person name="Voigt K."/>
            <person name="de Hoog G.S."/>
            <person name="Smith M.E."/>
            <person name="Heitman J."/>
            <person name="Vilgalys R."/>
            <person name="Stajich J.E."/>
        </authorList>
    </citation>
    <scope>NUCLEOTIDE SEQUENCE [LARGE SCALE GENOMIC DNA]</scope>
    <source>
        <strain evidence="5 6">LSU 92-RS-03</strain>
    </source>
</reference>
<organism evidence="5 6">
    <name type="scientific">Rhizopus stolonifer</name>
    <name type="common">Rhizopus nigricans</name>
    <dbReference type="NCBI Taxonomy" id="4846"/>
    <lineage>
        <taxon>Eukaryota</taxon>
        <taxon>Fungi</taxon>
        <taxon>Fungi incertae sedis</taxon>
        <taxon>Mucoromycota</taxon>
        <taxon>Mucoromycotina</taxon>
        <taxon>Mucoromycetes</taxon>
        <taxon>Mucorales</taxon>
        <taxon>Mucorineae</taxon>
        <taxon>Rhizopodaceae</taxon>
        <taxon>Rhizopus</taxon>
    </lineage>
</organism>
<dbReference type="AlphaFoldDB" id="A0A367K019"/>
<dbReference type="GO" id="GO:0005739">
    <property type="term" value="C:mitochondrion"/>
    <property type="evidence" value="ECO:0007669"/>
    <property type="project" value="TreeGrafter"/>
</dbReference>
<sequence length="637" mass="70961">MVVEKTQKEGDKLIPCDDLVFLNIQTLSWEYPNMTDQSLPSPRYAHLSSLIDGRLVIMGGQDINNEYFEDIHVFDIDKRQWCPPLFSHRFQYGAYRSAAIAVTPIQLTPPFAPTIDALSENYEEVNTTSEDATEITIHAYSNFSGAEVTRQLHTWKLNQQNESIELQDQSDSINLGNALPSPLRFPSAFMCGQQFILAGPHFSNTGNQFQIWALDTASFIWTKIEVGHALARGSWLRGMLYEDKNRFLVFGHPARNMQEDYRDRAHCFEYLASVDIEIFGIYKPPQSTFSAFGQGLGLALLKDPMMADLKIVSIDGQHVMVNSAVLSQRWPSVQPLLKPLLDPQSNFEGLDFDKRELSFPDTYVVLIAFLQFIYTDHLVTAQQHQPQILARLLFIADLFDVPRLKALATHSLHQMLNIQTATMIYESASLSNAISLQQMSPVERPFSPPPTPASVSSMFSTSSQQSSQHQGSRFLQKYDISRQTQSHNGAIPSRGTPPLSRENTRTNTSNGFPFSQNASPTSSQTLPQQRSTSQRSLSTETSSVSSIPTSTMSSISSSTNNSGKSIKLPNFRLRQGPSYGSDTEMTVSSSTSSKLTSNSKSSSSFWKGSSSSTKKSPHMSESKSTKSEGSGRIPFIY</sequence>
<evidence type="ECO:0000256" key="1">
    <source>
        <dbReference type="ARBA" id="ARBA00022441"/>
    </source>
</evidence>
<dbReference type="Proteomes" id="UP000253551">
    <property type="component" value="Unassembled WGS sequence"/>
</dbReference>
<feature type="domain" description="BTB" evidence="4">
    <location>
        <begin position="305"/>
        <end position="414"/>
    </location>
</feature>
<gene>
    <name evidence="5" type="ORF">CU098_001488</name>
</gene>
<dbReference type="PANTHER" id="PTHR43503:SF2">
    <property type="entry name" value="NEGATIVE REGULATOR OF SPORULATION MDS3-RELATED"/>
    <property type="match status" value="1"/>
</dbReference>
<evidence type="ECO:0000256" key="3">
    <source>
        <dbReference type="SAM" id="MobiDB-lite"/>
    </source>
</evidence>
<dbReference type="InterPro" id="IPR000210">
    <property type="entry name" value="BTB/POZ_dom"/>
</dbReference>
<evidence type="ECO:0000259" key="4">
    <source>
        <dbReference type="Pfam" id="PF00651"/>
    </source>
</evidence>
<dbReference type="InterPro" id="IPR011498">
    <property type="entry name" value="Kelch_2"/>
</dbReference>
<dbReference type="InterPro" id="IPR015915">
    <property type="entry name" value="Kelch-typ_b-propeller"/>
</dbReference>
<dbReference type="OrthoDB" id="10001928at2759"/>
<proteinExistence type="predicted"/>
<name>A0A367K019_RHIST</name>
<feature type="compositionally biased region" description="Low complexity" evidence="3">
    <location>
        <begin position="519"/>
        <end position="562"/>
    </location>
</feature>
<keyword evidence="1" id="KW-0880">Kelch repeat</keyword>
<dbReference type="PANTHER" id="PTHR43503">
    <property type="entry name" value="MCG48959-RELATED"/>
    <property type="match status" value="1"/>
</dbReference>
<feature type="compositionally biased region" description="Polar residues" evidence="3">
    <location>
        <begin position="505"/>
        <end position="518"/>
    </location>
</feature>
<dbReference type="Pfam" id="PF00651">
    <property type="entry name" value="BTB"/>
    <property type="match status" value="1"/>
</dbReference>
<evidence type="ECO:0000313" key="5">
    <source>
        <dbReference type="EMBL" id="RCH95495.1"/>
    </source>
</evidence>
<evidence type="ECO:0000256" key="2">
    <source>
        <dbReference type="ARBA" id="ARBA00022737"/>
    </source>
</evidence>